<dbReference type="InterPro" id="IPR025309">
    <property type="entry name" value="KTSC_dom"/>
</dbReference>
<evidence type="ECO:0000259" key="1">
    <source>
        <dbReference type="Pfam" id="PF13619"/>
    </source>
</evidence>
<comment type="caution">
    <text evidence="2">The sequence shown here is derived from an EMBL/GenBank/DDBJ whole genome shotgun (WGS) entry which is preliminary data.</text>
</comment>
<sequence length="72" mass="8418">MPHVQSEAVAQIEYDAPSRTLFVRFTSGEWYSYFDVPPRVREAFEAAESKGRFFQEHIRDRYAYQGPLEVSA</sequence>
<reference evidence="2 3" key="1">
    <citation type="submission" date="2015-04" db="EMBL/GenBank/DDBJ databases">
        <title>Whole genome shotgun sequence of Sphingomonas changbaiensis NBRC 104936.</title>
        <authorList>
            <person name="Katano-Makiyama Y."/>
            <person name="Hosoyama A."/>
            <person name="Hashimoto M."/>
            <person name="Noguchi M."/>
            <person name="Tsuchikane K."/>
            <person name="Ohji S."/>
            <person name="Yamazoe A."/>
            <person name="Ichikawa N."/>
            <person name="Kimura A."/>
            <person name="Fujita N."/>
        </authorList>
    </citation>
    <scope>NUCLEOTIDE SEQUENCE [LARGE SCALE GENOMIC DNA]</scope>
    <source>
        <strain evidence="2 3">NBRC 104936</strain>
    </source>
</reference>
<dbReference type="STRING" id="1219043.SCH01S_48_00680"/>
<name>A0A0E9MTG7_9SPHN</name>
<evidence type="ECO:0000313" key="3">
    <source>
        <dbReference type="Proteomes" id="UP000033202"/>
    </source>
</evidence>
<dbReference type="RefSeq" id="WP_046349197.1">
    <property type="nucleotide sequence ID" value="NZ_BBWU01000048.1"/>
</dbReference>
<dbReference type="AlphaFoldDB" id="A0A0E9MTG7"/>
<protein>
    <recommendedName>
        <fullName evidence="1">KTSC domain-containing protein</fullName>
    </recommendedName>
</protein>
<gene>
    <name evidence="2" type="ORF">SCH01S_48_00680</name>
</gene>
<evidence type="ECO:0000313" key="2">
    <source>
        <dbReference type="EMBL" id="GAO40410.1"/>
    </source>
</evidence>
<feature type="domain" description="KTSC" evidence="1">
    <location>
        <begin position="5"/>
        <end position="62"/>
    </location>
</feature>
<accession>A0A0E9MTG7</accession>
<organism evidence="2 3">
    <name type="scientific">Sphingomonas changbaiensis NBRC 104936</name>
    <dbReference type="NCBI Taxonomy" id="1219043"/>
    <lineage>
        <taxon>Bacteria</taxon>
        <taxon>Pseudomonadati</taxon>
        <taxon>Pseudomonadota</taxon>
        <taxon>Alphaproteobacteria</taxon>
        <taxon>Sphingomonadales</taxon>
        <taxon>Sphingomonadaceae</taxon>
        <taxon>Sphingomonas</taxon>
    </lineage>
</organism>
<keyword evidence="3" id="KW-1185">Reference proteome</keyword>
<dbReference type="EMBL" id="BBWU01000048">
    <property type="protein sequence ID" value="GAO40410.1"/>
    <property type="molecule type" value="Genomic_DNA"/>
</dbReference>
<dbReference type="Proteomes" id="UP000033202">
    <property type="component" value="Unassembled WGS sequence"/>
</dbReference>
<dbReference type="OrthoDB" id="8450910at2"/>
<dbReference type="Pfam" id="PF13619">
    <property type="entry name" value="KTSC"/>
    <property type="match status" value="1"/>
</dbReference>
<proteinExistence type="predicted"/>